<evidence type="ECO:0000256" key="1">
    <source>
        <dbReference type="SAM" id="MobiDB-lite"/>
    </source>
</evidence>
<evidence type="ECO:0000313" key="2">
    <source>
        <dbReference type="EMBL" id="JAI15627.1"/>
    </source>
</evidence>
<feature type="region of interest" description="Disordered" evidence="1">
    <location>
        <begin position="205"/>
        <end position="296"/>
    </location>
</feature>
<feature type="compositionally biased region" description="Polar residues" evidence="1">
    <location>
        <begin position="271"/>
        <end position="280"/>
    </location>
</feature>
<dbReference type="AlphaFoldDB" id="A0A0K8TMQ4"/>
<organism evidence="2">
    <name type="scientific">Tabanus bromius</name>
    <name type="common">Band-eyed brown horse fly</name>
    <dbReference type="NCBI Taxonomy" id="304241"/>
    <lineage>
        <taxon>Eukaryota</taxon>
        <taxon>Metazoa</taxon>
        <taxon>Ecdysozoa</taxon>
        <taxon>Arthropoda</taxon>
        <taxon>Hexapoda</taxon>
        <taxon>Insecta</taxon>
        <taxon>Pterygota</taxon>
        <taxon>Neoptera</taxon>
        <taxon>Endopterygota</taxon>
        <taxon>Diptera</taxon>
        <taxon>Brachycera</taxon>
        <taxon>Tabanomorpha</taxon>
        <taxon>Tabanoidea</taxon>
        <taxon>Tabanidae</taxon>
        <taxon>Tabanus</taxon>
    </lineage>
</organism>
<feature type="compositionally biased region" description="Low complexity" evidence="1">
    <location>
        <begin position="213"/>
        <end position="235"/>
    </location>
</feature>
<reference evidence="2" key="1">
    <citation type="journal article" date="2015" name="Insect Biochem. Mol. Biol.">
        <title>An insight into the sialome of the horse fly, Tabanus bromius.</title>
        <authorList>
            <person name="Ribeiro J.M."/>
            <person name="Kazimirova M."/>
            <person name="Takac P."/>
            <person name="Andersen J.F."/>
            <person name="Francischetti I.M."/>
        </authorList>
    </citation>
    <scope>NUCLEOTIDE SEQUENCE</scope>
</reference>
<protein>
    <submittedName>
        <fullName evidence="2">Uncharacterized protein</fullName>
    </submittedName>
</protein>
<accession>A0A0K8TMQ4</accession>
<feature type="compositionally biased region" description="Low complexity" evidence="1">
    <location>
        <begin position="249"/>
        <end position="263"/>
    </location>
</feature>
<dbReference type="EMBL" id="GDAI01001976">
    <property type="protein sequence ID" value="JAI15627.1"/>
    <property type="molecule type" value="mRNA"/>
</dbReference>
<sequence length="296" mass="33288">IKTATALVPQYSGKEDDTESFLDAVGLLNEITETENKPIMLKFIKTRITGRAKLSITDDIKSVEELISKLRQKFSIKLSSDAILAQLKSANQGNKKLTDFISQREHLAAQLTKAFIAENIAVGEAAEKLAEKFAIRTLTDNIANPETAIILKATSYTKLAEVAAKAIAVDKPIKTNIMHFSSNTQKKQNYNQNHNQYTKGKKFKNHKSNQFRQQNNPQSNQWQNQNTTNKNYNNQHSHNTQQYGQRHFQGGNQSNYNNRQNNGRIHCINQGEYQTPQQDADPTLLGGPQQLGESST</sequence>
<feature type="non-terminal residue" evidence="2">
    <location>
        <position position="1"/>
    </location>
</feature>
<name>A0A0K8TMQ4_TABBR</name>
<proteinExistence type="evidence at transcript level"/>